<dbReference type="RefSeq" id="WP_320203298.1">
    <property type="nucleotide sequence ID" value="NZ_CP133552.1"/>
</dbReference>
<name>A0AAW9FJG5_9HYPH</name>
<evidence type="ECO:0000256" key="2">
    <source>
        <dbReference type="ARBA" id="ARBA00008829"/>
    </source>
</evidence>
<dbReference type="Gene3D" id="3.20.20.140">
    <property type="entry name" value="Metal-dependent hydrolases"/>
    <property type="match status" value="1"/>
</dbReference>
<evidence type="ECO:0000256" key="8">
    <source>
        <dbReference type="PIRSR" id="PIRSR611778-50"/>
    </source>
</evidence>
<evidence type="ECO:0000256" key="1">
    <source>
        <dbReference type="ARBA" id="ARBA00001947"/>
    </source>
</evidence>
<evidence type="ECO:0000256" key="7">
    <source>
        <dbReference type="ARBA" id="ARBA00068457"/>
    </source>
</evidence>
<keyword evidence="3" id="KW-0597">Phosphoprotein</keyword>
<dbReference type="SUPFAM" id="SSF51556">
    <property type="entry name" value="Metallo-dependent hydrolases"/>
    <property type="match status" value="1"/>
</dbReference>
<dbReference type="InterPro" id="IPR011778">
    <property type="entry name" value="Hydantoinase/dihydroPyrase"/>
</dbReference>
<dbReference type="PANTHER" id="PTHR11647:SF1">
    <property type="entry name" value="COLLAPSIN RESPONSE MEDIATOR PROTEIN"/>
    <property type="match status" value="1"/>
</dbReference>
<keyword evidence="4" id="KW-0479">Metal-binding</keyword>
<dbReference type="InterPro" id="IPR032466">
    <property type="entry name" value="Metal_Hydrolase"/>
</dbReference>
<accession>A0AAW9FJG5</accession>
<dbReference type="NCBIfam" id="NF009941">
    <property type="entry name" value="PRK13404.1"/>
    <property type="match status" value="1"/>
</dbReference>
<keyword evidence="5 11" id="KW-0378">Hydrolase</keyword>
<dbReference type="CDD" id="cd01314">
    <property type="entry name" value="D-HYD"/>
    <property type="match status" value="1"/>
</dbReference>
<evidence type="ECO:0000313" key="11">
    <source>
        <dbReference type="EMBL" id="MDX8304568.1"/>
    </source>
</evidence>
<gene>
    <name evidence="11" type="primary">hydA</name>
    <name evidence="11" type="ORF">RMR22_20120</name>
</gene>
<dbReference type="SUPFAM" id="SSF51338">
    <property type="entry name" value="Composite domain of metallo-dependent hydrolases"/>
    <property type="match status" value="2"/>
</dbReference>
<feature type="region of interest" description="Disordered" evidence="9">
    <location>
        <begin position="447"/>
        <end position="474"/>
    </location>
</feature>
<dbReference type="EMBL" id="JAVRAF010000008">
    <property type="protein sequence ID" value="MDX8304568.1"/>
    <property type="molecule type" value="Genomic_DNA"/>
</dbReference>
<comment type="PTM">
    <text evidence="8">Carbamylation allows a single lysine to coordinate two divalent metal cations.</text>
</comment>
<dbReference type="NCBIfam" id="TIGR02033">
    <property type="entry name" value="D-hydantoinase"/>
    <property type="match status" value="1"/>
</dbReference>
<dbReference type="FunFam" id="3.20.20.140:FF:000217">
    <property type="entry name" value="Dihydropyrimidinase-related protein 1"/>
    <property type="match status" value="1"/>
</dbReference>
<evidence type="ECO:0000256" key="9">
    <source>
        <dbReference type="SAM" id="MobiDB-lite"/>
    </source>
</evidence>
<dbReference type="GO" id="GO:0005829">
    <property type="term" value="C:cytosol"/>
    <property type="evidence" value="ECO:0007669"/>
    <property type="project" value="TreeGrafter"/>
</dbReference>
<protein>
    <recommendedName>
        <fullName evidence="7">D-hydantoinase</fullName>
    </recommendedName>
</protein>
<evidence type="ECO:0000256" key="5">
    <source>
        <dbReference type="ARBA" id="ARBA00022801"/>
    </source>
</evidence>
<comment type="cofactor">
    <cofactor evidence="1">
        <name>Zn(2+)</name>
        <dbReference type="ChEBI" id="CHEBI:29105"/>
    </cofactor>
</comment>
<comment type="caution">
    <text evidence="11">The sequence shown here is derived from an EMBL/GenBank/DDBJ whole genome shotgun (WGS) entry which is preliminary data.</text>
</comment>
<dbReference type="Gene3D" id="2.30.40.10">
    <property type="entry name" value="Urease, subunit C, domain 1"/>
    <property type="match status" value="1"/>
</dbReference>
<dbReference type="InterPro" id="IPR011059">
    <property type="entry name" value="Metal-dep_hydrolase_composite"/>
</dbReference>
<evidence type="ECO:0000256" key="3">
    <source>
        <dbReference type="ARBA" id="ARBA00022553"/>
    </source>
</evidence>
<comment type="similarity">
    <text evidence="2">Belongs to the metallo-dependent hydrolases superfamily. Hydantoinase/dihydropyrimidinase family.</text>
</comment>
<dbReference type="Pfam" id="PF01979">
    <property type="entry name" value="Amidohydro_1"/>
    <property type="match status" value="1"/>
</dbReference>
<dbReference type="InterPro" id="IPR050378">
    <property type="entry name" value="Metallo-dep_Hydrolases_sf"/>
</dbReference>
<dbReference type="PANTHER" id="PTHR11647">
    <property type="entry name" value="HYDRANTOINASE/DIHYDROPYRIMIDINASE FAMILY MEMBER"/>
    <property type="match status" value="1"/>
</dbReference>
<feature type="domain" description="Amidohydrolase-related" evidence="10">
    <location>
        <begin position="50"/>
        <end position="441"/>
    </location>
</feature>
<feature type="modified residue" description="N6-carboxylysine" evidence="8">
    <location>
        <position position="152"/>
    </location>
</feature>
<dbReference type="AlphaFoldDB" id="A0AAW9FJG5"/>
<dbReference type="GO" id="GO:0016812">
    <property type="term" value="F:hydrolase activity, acting on carbon-nitrogen (but not peptide) bonds, in cyclic amides"/>
    <property type="evidence" value="ECO:0007669"/>
    <property type="project" value="TreeGrafter"/>
</dbReference>
<evidence type="ECO:0000256" key="4">
    <source>
        <dbReference type="ARBA" id="ARBA00022723"/>
    </source>
</evidence>
<feature type="compositionally biased region" description="Basic and acidic residues" evidence="9">
    <location>
        <begin position="459"/>
        <end position="474"/>
    </location>
</feature>
<evidence type="ECO:0000256" key="6">
    <source>
        <dbReference type="ARBA" id="ARBA00055040"/>
    </source>
</evidence>
<proteinExistence type="inferred from homology"/>
<organism evidence="11">
    <name type="scientific">Agrobacterium rosae</name>
    <dbReference type="NCBI Taxonomy" id="1972867"/>
    <lineage>
        <taxon>Bacteria</taxon>
        <taxon>Pseudomonadati</taxon>
        <taxon>Pseudomonadota</taxon>
        <taxon>Alphaproteobacteria</taxon>
        <taxon>Hyphomicrobiales</taxon>
        <taxon>Rhizobiaceae</taxon>
        <taxon>Rhizobium/Agrobacterium group</taxon>
        <taxon>Agrobacterium</taxon>
    </lineage>
</organism>
<evidence type="ECO:0000259" key="10">
    <source>
        <dbReference type="Pfam" id="PF01979"/>
    </source>
</evidence>
<dbReference type="InterPro" id="IPR006680">
    <property type="entry name" value="Amidohydro-rel"/>
</dbReference>
<dbReference type="GO" id="GO:0046872">
    <property type="term" value="F:metal ion binding"/>
    <property type="evidence" value="ECO:0007669"/>
    <property type="project" value="UniProtKB-KW"/>
</dbReference>
<sequence>MRFDTVIRHGTVVTASDTFVSDVGIKDGRIVALAAELTDADEVIDATGLFVLPGGIDSHVHLDQPSGDGIVMADDFDSGTRSAAIGGNSTVLSFCMQEKGQSLREALKVYHAKAEGKCHVDVSFHLVITDPTAEVLGQELPALVEDGYTSLKVFMTYEGLRLRDDEILATLDSARRTGALVMVHCENEDAIRYLIGRHEEDGKFEPKYHATTRPIAAEREATHRALSLAEIVDVPIVIVHVSNREAMEEIRRARQRGQKIVGETCPQYLMLTADDLDQSEMEGAKYVCSPPPRDKASQDACWEGIEHGVFDLFSSDHCPFRFDDPEGKLNEKGKRNFRWIPNGIPGVATRLPILFSEGVMKGRIDINQFVAVTSTNHAKLYGLYPRKGTIAVGADADIALWDPTKRVTITNDMLHHGADYTPYEGLDISGWPVRLLLRGKTIVEDGHFAGPSPHGNYLPRERSSLTKQRSEALS</sequence>
<comment type="function">
    <text evidence="6">Catalyzes the stereospecific hydrolysis of the cyclic amide bond of D-hydantoin derivatives.</text>
</comment>
<reference evidence="11" key="1">
    <citation type="journal article" date="2023" name="Phytobiomes J">
        <title>Deciphering the key players within the bacterial microbiota associated with aerial crown gall tumors on rhododendron: Insights into the gallobiome.</title>
        <authorList>
            <person name="Kuzmanovic N."/>
            <person name="Nesme J."/>
            <person name="Wolf J."/>
            <person name="Neumann-Schaal M."/>
            <person name="Petersen J."/>
            <person name="Fernandez-Gnecco G."/>
            <person name="Sproeer C."/>
            <person name="Bunk B."/>
            <person name="Overmann J."/>
            <person name="Sorensen S.J."/>
            <person name="Idczak E."/>
            <person name="Smalla K."/>
        </authorList>
    </citation>
    <scope>NUCLEOTIDE SEQUENCE</scope>
    <source>
        <strain evidence="11">Rho-11.1</strain>
    </source>
</reference>